<dbReference type="PANTHER" id="PTHR30336:SF20">
    <property type="entry name" value="DUF218 DOMAIN-CONTAINING PROTEIN"/>
    <property type="match status" value="1"/>
</dbReference>
<keyword evidence="1" id="KW-0812">Transmembrane</keyword>
<name>D7DQC9_METV0</name>
<dbReference type="HOGENOM" id="CLU_051474_3_3_4"/>
<dbReference type="GO" id="GO:0005886">
    <property type="term" value="C:plasma membrane"/>
    <property type="evidence" value="ECO:0007669"/>
    <property type="project" value="TreeGrafter"/>
</dbReference>
<dbReference type="STRING" id="666681.M301_1116"/>
<evidence type="ECO:0000259" key="2">
    <source>
        <dbReference type="Pfam" id="PF02698"/>
    </source>
</evidence>
<dbReference type="Pfam" id="PF02698">
    <property type="entry name" value="DUF218"/>
    <property type="match status" value="1"/>
</dbReference>
<dbReference type="AlphaFoldDB" id="D7DQC9"/>
<evidence type="ECO:0000256" key="1">
    <source>
        <dbReference type="SAM" id="Phobius"/>
    </source>
</evidence>
<keyword evidence="4" id="KW-1185">Reference proteome</keyword>
<sequence length="227" mass="25113" precursor="true">MPKSSKLLRNTLTNLGLLLRLSFLPHWLRKPLYAFALAGTLVYLTILITIGSYAKQLINNPPSQQADAALILGNRAYLHGKPNPCLTGRVDEGLLLAQQGLVSTLLMSGGLDYEDERIEAVTMEAHARSKGFQGEILLESRSSSTLENLTFSRPILEAADIKNIIITSEPYHMWRVKKLVEAGHLGRKINVSYAAASSQCWVNWGMAFKGALREPLAVINNYAKGYF</sequence>
<keyword evidence="1" id="KW-1133">Transmembrane helix</keyword>
<dbReference type="InterPro" id="IPR051599">
    <property type="entry name" value="Cell_Envelope_Assoc"/>
</dbReference>
<keyword evidence="1" id="KW-0472">Membrane</keyword>
<dbReference type="InterPro" id="IPR014729">
    <property type="entry name" value="Rossmann-like_a/b/a_fold"/>
</dbReference>
<reference evidence="4" key="1">
    <citation type="submission" date="2010-05" db="EMBL/GenBank/DDBJ databases">
        <title>Complete sequence of Methylotenera sp. 301.</title>
        <authorList>
            <person name="Lucas S."/>
            <person name="Copeland A."/>
            <person name="Lapidus A."/>
            <person name="Cheng J.-F."/>
            <person name="Bruce D."/>
            <person name="Goodwin L."/>
            <person name="Pitluck S."/>
            <person name="Clum A."/>
            <person name="Land M."/>
            <person name="Hauser L."/>
            <person name="Kyrpides N."/>
            <person name="Ivanova N."/>
            <person name="Chistoservova L."/>
            <person name="Kalyuzhnaya M."/>
            <person name="Woyke T."/>
        </authorList>
    </citation>
    <scope>NUCLEOTIDE SEQUENCE [LARGE SCALE GENOMIC DNA]</scope>
    <source>
        <strain evidence="4">301</strain>
    </source>
</reference>
<proteinExistence type="predicted"/>
<dbReference type="eggNOG" id="COG1434">
    <property type="taxonomic scope" value="Bacteria"/>
</dbReference>
<dbReference type="CDD" id="cd06259">
    <property type="entry name" value="YdcF-like"/>
    <property type="match status" value="1"/>
</dbReference>
<reference evidence="3 4" key="2">
    <citation type="journal article" date="2011" name="J. Bacteriol.">
        <title>Genomes of three methylotrophs from a single niche uncover genetic and metabolic divergence of Methylophilaceae.</title>
        <authorList>
            <person name="Lapidus A."/>
            <person name="Clum A."/>
            <person name="Labutti K."/>
            <person name="Kaluzhnaya M.G."/>
            <person name="Lim S."/>
            <person name="Beck D.A."/>
            <person name="Glavina Del Rio T."/>
            <person name="Nolan M."/>
            <person name="Mavromatis K."/>
            <person name="Huntemann M."/>
            <person name="Lucas S."/>
            <person name="Lidstrom M.E."/>
            <person name="Ivanova N."/>
            <person name="Chistoserdova L."/>
        </authorList>
    </citation>
    <scope>NUCLEOTIDE SEQUENCE [LARGE SCALE GENOMIC DNA]</scope>
    <source>
        <strain evidence="3 4">301</strain>
    </source>
</reference>
<feature type="domain" description="DUF218" evidence="2">
    <location>
        <begin position="67"/>
        <end position="191"/>
    </location>
</feature>
<gene>
    <name evidence="3" type="ordered locus">M301_1116</name>
</gene>
<dbReference type="InterPro" id="IPR003848">
    <property type="entry name" value="DUF218"/>
</dbReference>
<dbReference type="Proteomes" id="UP000000383">
    <property type="component" value="Chromosome"/>
</dbReference>
<dbReference type="Gene3D" id="3.40.50.620">
    <property type="entry name" value="HUPs"/>
    <property type="match status" value="1"/>
</dbReference>
<dbReference type="OrthoDB" id="9782395at2"/>
<dbReference type="EMBL" id="CP002056">
    <property type="protein sequence ID" value="ADI29500.1"/>
    <property type="molecule type" value="Genomic_DNA"/>
</dbReference>
<evidence type="ECO:0000313" key="4">
    <source>
        <dbReference type="Proteomes" id="UP000000383"/>
    </source>
</evidence>
<dbReference type="PANTHER" id="PTHR30336">
    <property type="entry name" value="INNER MEMBRANE PROTEIN, PROBABLE PERMEASE"/>
    <property type="match status" value="1"/>
</dbReference>
<organism evidence="3 4">
    <name type="scientific">Methylotenera versatilis (strain 301)</name>
    <dbReference type="NCBI Taxonomy" id="666681"/>
    <lineage>
        <taxon>Bacteria</taxon>
        <taxon>Pseudomonadati</taxon>
        <taxon>Pseudomonadota</taxon>
        <taxon>Betaproteobacteria</taxon>
        <taxon>Nitrosomonadales</taxon>
        <taxon>Methylophilaceae</taxon>
        <taxon>Methylotenera</taxon>
    </lineage>
</organism>
<evidence type="ECO:0000313" key="3">
    <source>
        <dbReference type="EMBL" id="ADI29500.1"/>
    </source>
</evidence>
<feature type="transmembrane region" description="Helical" evidence="1">
    <location>
        <begin position="34"/>
        <end position="54"/>
    </location>
</feature>
<protein>
    <recommendedName>
        <fullName evidence="2">DUF218 domain-containing protein</fullName>
    </recommendedName>
</protein>
<dbReference type="KEGG" id="meh:M301_1116"/>
<accession>D7DQC9</accession>